<feature type="transmembrane region" description="Helical" evidence="1">
    <location>
        <begin position="37"/>
        <end position="58"/>
    </location>
</feature>
<evidence type="ECO:0000256" key="1">
    <source>
        <dbReference type="SAM" id="Phobius"/>
    </source>
</evidence>
<feature type="transmembrane region" description="Helical" evidence="1">
    <location>
        <begin position="226"/>
        <end position="255"/>
    </location>
</feature>
<accession>U3C111</accession>
<dbReference type="AlphaFoldDB" id="U3C111"/>
<feature type="transmembrane region" description="Helical" evidence="1">
    <location>
        <begin position="297"/>
        <end position="317"/>
    </location>
</feature>
<feature type="transmembrane region" description="Helical" evidence="1">
    <location>
        <begin position="148"/>
        <end position="167"/>
    </location>
</feature>
<dbReference type="STRING" id="1219077.VAZ01S_021_00095"/>
<proteinExistence type="predicted"/>
<keyword evidence="3" id="KW-1185">Reference proteome</keyword>
<feature type="transmembrane region" description="Helical" evidence="1">
    <location>
        <begin position="195"/>
        <end position="214"/>
    </location>
</feature>
<protein>
    <submittedName>
        <fullName evidence="2">Uncharacterized protein</fullName>
    </submittedName>
</protein>
<comment type="caution">
    <text evidence="2">The sequence shown here is derived from an EMBL/GenBank/DDBJ whole genome shotgun (WGS) entry which is preliminary data.</text>
</comment>
<feature type="transmembrane region" description="Helical" evidence="1">
    <location>
        <begin position="425"/>
        <end position="446"/>
    </location>
</feature>
<feature type="transmembrane region" description="Helical" evidence="1">
    <location>
        <begin position="110"/>
        <end position="132"/>
    </location>
</feature>
<gene>
    <name evidence="2" type="ORF">VAZ01S_021_00095</name>
</gene>
<keyword evidence="1" id="KW-1133">Transmembrane helix</keyword>
<sequence length="457" mass="52524">MNTYSLKLEQFICAAFMIIIFLVCEVAKNVIIGNDDLVILLYACLVTLSYFISTFVTVKNFQYDWLHPVVIFWGMLGLFIYNRFILHTLGLTDITVPNFMAFHTLKFSSIVITARMLFVFSICFCFSIFLLPSSGKSKVTWALRRNKFYLQCGMFFMLFGLLPAYYIQYQFYLEFLKGGYLSVFTHQISYNPPPFIKLPAMFFRLGFFLVLVSIPTKREFKIAFVLFFPFIILNLMTGIRGYYFSFILTILFYYYSIISPKGVNIRRIILIGLSIILLADFFASYRLGLSPFSTGFLVFYSFIYDQGTSILAVIHAVDLKSSGLLSGDIINLFDVVLTPDFMLQDKVDFLISPDAKSKGFSFGGSLFQEAYVIGGLGFVGLIGFCIPMFLNAIMYLASSNRAILALLLMVLPNIIFSPRSRLLDFIFKNTDYFIVFAFLLFILYILRRRIESFIYSS</sequence>
<dbReference type="Proteomes" id="UP000016567">
    <property type="component" value="Unassembled WGS sequence"/>
</dbReference>
<keyword evidence="1" id="KW-0472">Membrane</keyword>
<feature type="transmembrane region" description="Helical" evidence="1">
    <location>
        <begin position="402"/>
        <end position="419"/>
    </location>
</feature>
<organism evidence="2 3">
    <name type="scientific">Vibrio azureus NBRC 104587</name>
    <dbReference type="NCBI Taxonomy" id="1219077"/>
    <lineage>
        <taxon>Bacteria</taxon>
        <taxon>Pseudomonadati</taxon>
        <taxon>Pseudomonadota</taxon>
        <taxon>Gammaproteobacteria</taxon>
        <taxon>Vibrionales</taxon>
        <taxon>Vibrionaceae</taxon>
        <taxon>Vibrio</taxon>
    </lineage>
</organism>
<evidence type="ECO:0000313" key="3">
    <source>
        <dbReference type="Proteomes" id="UP000016567"/>
    </source>
</evidence>
<reference evidence="2 3" key="1">
    <citation type="submission" date="2013-09" db="EMBL/GenBank/DDBJ databases">
        <title>Whole genome shotgun sequence of Vibrio azureus NBRC 104587.</title>
        <authorList>
            <person name="Isaki S."/>
            <person name="Hosoyama A."/>
            <person name="Numata M."/>
            <person name="Hashimoto M."/>
            <person name="Hosoyama Y."/>
            <person name="Tsuchikane K."/>
            <person name="Noguchi M."/>
            <person name="Hirakata S."/>
            <person name="Ichikawa N."/>
            <person name="Ohji S."/>
            <person name="Yamazoe A."/>
            <person name="Fujita N."/>
        </authorList>
    </citation>
    <scope>NUCLEOTIDE SEQUENCE [LARGE SCALE GENOMIC DNA]</scope>
    <source>
        <strain evidence="2 3">NBRC 104587</strain>
    </source>
</reference>
<evidence type="ECO:0000313" key="2">
    <source>
        <dbReference type="EMBL" id="GAD75199.1"/>
    </source>
</evidence>
<keyword evidence="1" id="KW-0812">Transmembrane</keyword>
<feature type="transmembrane region" description="Helical" evidence="1">
    <location>
        <begin position="12"/>
        <end position="31"/>
    </location>
</feature>
<dbReference type="EMBL" id="BATL01000021">
    <property type="protein sequence ID" value="GAD75199.1"/>
    <property type="molecule type" value="Genomic_DNA"/>
</dbReference>
<feature type="transmembrane region" description="Helical" evidence="1">
    <location>
        <begin position="370"/>
        <end position="390"/>
    </location>
</feature>
<feature type="transmembrane region" description="Helical" evidence="1">
    <location>
        <begin position="70"/>
        <end position="90"/>
    </location>
</feature>
<dbReference type="Pfam" id="PF14296">
    <property type="entry name" value="O-ag_pol_Wzy"/>
    <property type="match status" value="1"/>
</dbReference>
<name>U3C111_9VIBR</name>
<dbReference type="RefSeq" id="WP_021708960.1">
    <property type="nucleotide sequence ID" value="NZ_BAOB01000011.1"/>
</dbReference>
<feature type="transmembrane region" description="Helical" evidence="1">
    <location>
        <begin position="267"/>
        <end position="285"/>
    </location>
</feature>
<dbReference type="InterPro" id="IPR029468">
    <property type="entry name" value="O-ag_pol_Wzy"/>
</dbReference>